<comment type="caution">
    <text evidence="3">The sequence shown here is derived from an EMBL/GenBank/DDBJ whole genome shotgun (WGS) entry which is preliminary data.</text>
</comment>
<dbReference type="Pfam" id="PF08240">
    <property type="entry name" value="ADH_N"/>
    <property type="match status" value="1"/>
</dbReference>
<dbReference type="Gene3D" id="3.90.180.10">
    <property type="entry name" value="Medium-chain alcohol dehydrogenases, catalytic domain"/>
    <property type="match status" value="1"/>
</dbReference>
<sequence length="264" mass="28801">MISRCSIQLIQQAELPAISTHVQICLACHTTFIIFSCLRVSCIFFRFLSFPIMNTLVLRKPRCLSIESRPEPQPFPGEVLLTVVACAICRTDAVMWWQGHRDLVFPRVLGHEICARRHGDPVGQYYAVWPGNACGTCSRCRSGNEHLCQSMRITGFHRDGGFGELLSASEKNLLPVPSALSPELAALAEPLGCAVHALGRSRVSAGERLLVYGAGTLGLFLASSASVRGAKVSIADPDPEKLIKSRDLQRCFNISPCFTSDGSL</sequence>
<protein>
    <recommendedName>
        <fullName evidence="2">Alcohol dehydrogenase-like N-terminal domain-containing protein</fullName>
    </recommendedName>
</protein>
<evidence type="ECO:0000259" key="2">
    <source>
        <dbReference type="Pfam" id="PF08240"/>
    </source>
</evidence>
<dbReference type="PANTHER" id="PTHR43401">
    <property type="entry name" value="L-THREONINE 3-DEHYDROGENASE"/>
    <property type="match status" value="1"/>
</dbReference>
<keyword evidence="1" id="KW-0560">Oxidoreductase</keyword>
<evidence type="ECO:0000313" key="3">
    <source>
        <dbReference type="EMBL" id="HED30844.1"/>
    </source>
</evidence>
<reference evidence="3" key="1">
    <citation type="journal article" date="2020" name="mSystems">
        <title>Genome- and Community-Level Interaction Insights into Carbon Utilization and Element Cycling Functions of Hydrothermarchaeota in Hydrothermal Sediment.</title>
        <authorList>
            <person name="Zhou Z."/>
            <person name="Liu Y."/>
            <person name="Xu W."/>
            <person name="Pan J."/>
            <person name="Luo Z.H."/>
            <person name="Li M."/>
        </authorList>
    </citation>
    <scope>NUCLEOTIDE SEQUENCE [LARGE SCALE GENOMIC DNA]</scope>
    <source>
        <strain evidence="3">SpSt-1181</strain>
    </source>
</reference>
<dbReference type="Proteomes" id="UP000886335">
    <property type="component" value="Unassembled WGS sequence"/>
</dbReference>
<dbReference type="InterPro" id="IPR013154">
    <property type="entry name" value="ADH-like_N"/>
</dbReference>
<dbReference type="InterPro" id="IPR050129">
    <property type="entry name" value="Zn_alcohol_dh"/>
</dbReference>
<dbReference type="InterPro" id="IPR011032">
    <property type="entry name" value="GroES-like_sf"/>
</dbReference>
<gene>
    <name evidence="3" type="ORF">ENN50_03995</name>
</gene>
<feature type="non-terminal residue" evidence="3">
    <location>
        <position position="264"/>
    </location>
</feature>
<dbReference type="Gene3D" id="3.40.50.720">
    <property type="entry name" value="NAD(P)-binding Rossmann-like Domain"/>
    <property type="match status" value="1"/>
</dbReference>
<organism evidence="3">
    <name type="scientific">Prosthecochloris aestuarii</name>
    <dbReference type="NCBI Taxonomy" id="1102"/>
    <lineage>
        <taxon>Bacteria</taxon>
        <taxon>Pseudomonadati</taxon>
        <taxon>Chlorobiota</taxon>
        <taxon>Chlorobiia</taxon>
        <taxon>Chlorobiales</taxon>
        <taxon>Chlorobiaceae</taxon>
        <taxon>Prosthecochloris</taxon>
    </lineage>
</organism>
<feature type="domain" description="Alcohol dehydrogenase-like N-terminal" evidence="2">
    <location>
        <begin position="76"/>
        <end position="177"/>
    </location>
</feature>
<accession>A0A831SSD0</accession>
<name>A0A831SSD0_PROAE</name>
<dbReference type="PANTHER" id="PTHR43401:SF2">
    <property type="entry name" value="L-THREONINE 3-DEHYDROGENASE"/>
    <property type="match status" value="1"/>
</dbReference>
<proteinExistence type="predicted"/>
<evidence type="ECO:0000256" key="1">
    <source>
        <dbReference type="ARBA" id="ARBA00023002"/>
    </source>
</evidence>
<dbReference type="GO" id="GO:0016491">
    <property type="term" value="F:oxidoreductase activity"/>
    <property type="evidence" value="ECO:0007669"/>
    <property type="project" value="UniProtKB-KW"/>
</dbReference>
<dbReference type="SUPFAM" id="SSF50129">
    <property type="entry name" value="GroES-like"/>
    <property type="match status" value="1"/>
</dbReference>
<dbReference type="EMBL" id="DSBW01000088">
    <property type="protein sequence ID" value="HED30844.1"/>
    <property type="molecule type" value="Genomic_DNA"/>
</dbReference>
<dbReference type="AlphaFoldDB" id="A0A831SSD0"/>